<reference evidence="1 2" key="1">
    <citation type="submission" date="2021-01" db="EMBL/GenBank/DDBJ databases">
        <title>Whole genome shotgun sequence of Catellatospora citrea NBRC 14495.</title>
        <authorList>
            <person name="Komaki H."/>
            <person name="Tamura T."/>
        </authorList>
    </citation>
    <scope>NUCLEOTIDE SEQUENCE [LARGE SCALE GENOMIC DNA]</scope>
    <source>
        <strain evidence="1 2">NBRC 14495</strain>
    </source>
</reference>
<organism evidence="1 2">
    <name type="scientific">Catellatospora citrea</name>
    <dbReference type="NCBI Taxonomy" id="53366"/>
    <lineage>
        <taxon>Bacteria</taxon>
        <taxon>Bacillati</taxon>
        <taxon>Actinomycetota</taxon>
        <taxon>Actinomycetes</taxon>
        <taxon>Micromonosporales</taxon>
        <taxon>Micromonosporaceae</taxon>
        <taxon>Catellatospora</taxon>
    </lineage>
</organism>
<evidence type="ECO:0000313" key="2">
    <source>
        <dbReference type="Proteomes" id="UP000659904"/>
    </source>
</evidence>
<evidence type="ECO:0000313" key="1">
    <source>
        <dbReference type="EMBL" id="GIG00439.1"/>
    </source>
</evidence>
<sequence length="74" mass="7758">MTAKALKPQTSKAVPAAMMESPVDQNERGFGTCRSSADGGDISDMERAYAVVVQQRSTATASPGTSVDRARPNV</sequence>
<proteinExistence type="predicted"/>
<protein>
    <submittedName>
        <fullName evidence="1">Uncharacterized protein</fullName>
    </submittedName>
</protein>
<comment type="caution">
    <text evidence="1">The sequence shown here is derived from an EMBL/GenBank/DDBJ whole genome shotgun (WGS) entry which is preliminary data.</text>
</comment>
<keyword evidence="2" id="KW-1185">Reference proteome</keyword>
<accession>A0A8J3P1D4</accession>
<name>A0A8J3P1D4_9ACTN</name>
<dbReference type="AlphaFoldDB" id="A0A8J3P1D4"/>
<gene>
    <name evidence="1" type="ORF">Cci01nite_55320</name>
</gene>
<dbReference type="EMBL" id="BONH01000028">
    <property type="protein sequence ID" value="GIG00439.1"/>
    <property type="molecule type" value="Genomic_DNA"/>
</dbReference>
<dbReference type="Proteomes" id="UP000659904">
    <property type="component" value="Unassembled WGS sequence"/>
</dbReference>